<keyword evidence="5" id="KW-1185">Reference proteome</keyword>
<evidence type="ECO:0000256" key="1">
    <source>
        <dbReference type="ARBA" id="ARBA00022723"/>
    </source>
</evidence>
<keyword evidence="1" id="KW-0479">Metal-binding</keyword>
<feature type="domain" description="Tyrosinase copper-binding" evidence="3">
    <location>
        <begin position="104"/>
        <end position="149"/>
    </location>
</feature>
<dbReference type="SUPFAM" id="SSF48056">
    <property type="entry name" value="Di-copper centre-containing domain"/>
    <property type="match status" value="1"/>
</dbReference>
<dbReference type="EMBL" id="SPHZ02000005">
    <property type="protein sequence ID" value="KAF0918949.1"/>
    <property type="molecule type" value="Genomic_DNA"/>
</dbReference>
<dbReference type="OrthoDB" id="6132182at2759"/>
<reference evidence="4 5" key="1">
    <citation type="submission" date="2019-11" db="EMBL/GenBank/DDBJ databases">
        <title>Whole genome sequence of Oryza granulata.</title>
        <authorList>
            <person name="Li W."/>
        </authorList>
    </citation>
    <scope>NUCLEOTIDE SEQUENCE [LARGE SCALE GENOMIC DNA]</scope>
    <source>
        <strain evidence="5">cv. Menghai</strain>
        <tissue evidence="4">Leaf</tissue>
    </source>
</reference>
<dbReference type="InterPro" id="IPR002227">
    <property type="entry name" value="Tyrosinase_Cu-bd"/>
</dbReference>
<dbReference type="Gene3D" id="1.10.1280.10">
    <property type="entry name" value="Di-copper center containing domain from catechol oxidase"/>
    <property type="match status" value="1"/>
</dbReference>
<sequence>MASPRCSVAVLVLIFCAFAYTAVYDSLPSSVNPCAHTLPRTLLAVTGLDPYVVSCPDDDASTSLLSDGGRDKNAGRVGGPIVTDLQQCRKPEGPGLPALPRTDPRSFYQQANIHCAHCTGTYWQVGYPELAVQIHYSWLFFPFHRAYICK</sequence>
<protein>
    <recommendedName>
        <fullName evidence="3">Tyrosinase copper-binding domain-containing protein</fullName>
    </recommendedName>
</protein>
<evidence type="ECO:0000313" key="5">
    <source>
        <dbReference type="Proteomes" id="UP000479710"/>
    </source>
</evidence>
<dbReference type="InterPro" id="IPR008922">
    <property type="entry name" value="Di-copper_centre_dom_sf"/>
</dbReference>
<dbReference type="Pfam" id="PF00264">
    <property type="entry name" value="Tyrosinase"/>
    <property type="match status" value="1"/>
</dbReference>
<dbReference type="PANTHER" id="PTHR11474">
    <property type="entry name" value="TYROSINASE FAMILY MEMBER"/>
    <property type="match status" value="1"/>
</dbReference>
<gene>
    <name evidence="4" type="ORF">E2562_027500</name>
</gene>
<evidence type="ECO:0000259" key="3">
    <source>
        <dbReference type="Pfam" id="PF00264"/>
    </source>
</evidence>
<dbReference type="Proteomes" id="UP000479710">
    <property type="component" value="Unassembled WGS sequence"/>
</dbReference>
<evidence type="ECO:0000256" key="2">
    <source>
        <dbReference type="SAM" id="SignalP"/>
    </source>
</evidence>
<dbReference type="AlphaFoldDB" id="A0A6G1E2F0"/>
<comment type="caution">
    <text evidence="4">The sequence shown here is derived from an EMBL/GenBank/DDBJ whole genome shotgun (WGS) entry which is preliminary data.</text>
</comment>
<organism evidence="4 5">
    <name type="scientific">Oryza meyeriana var. granulata</name>
    <dbReference type="NCBI Taxonomy" id="110450"/>
    <lineage>
        <taxon>Eukaryota</taxon>
        <taxon>Viridiplantae</taxon>
        <taxon>Streptophyta</taxon>
        <taxon>Embryophyta</taxon>
        <taxon>Tracheophyta</taxon>
        <taxon>Spermatophyta</taxon>
        <taxon>Magnoliopsida</taxon>
        <taxon>Liliopsida</taxon>
        <taxon>Poales</taxon>
        <taxon>Poaceae</taxon>
        <taxon>BOP clade</taxon>
        <taxon>Oryzoideae</taxon>
        <taxon>Oryzeae</taxon>
        <taxon>Oryzinae</taxon>
        <taxon>Oryza</taxon>
        <taxon>Oryza meyeriana</taxon>
    </lineage>
</organism>
<feature type="signal peptide" evidence="2">
    <location>
        <begin position="1"/>
        <end position="21"/>
    </location>
</feature>
<dbReference type="GO" id="GO:0046872">
    <property type="term" value="F:metal ion binding"/>
    <property type="evidence" value="ECO:0007669"/>
    <property type="project" value="UniProtKB-KW"/>
</dbReference>
<dbReference type="InterPro" id="IPR050316">
    <property type="entry name" value="Tyrosinase/Hemocyanin"/>
</dbReference>
<keyword evidence="2" id="KW-0732">Signal</keyword>
<accession>A0A6G1E2F0</accession>
<dbReference type="PANTHER" id="PTHR11474:SF100">
    <property type="entry name" value="POLYPHENOL OXIDASE FAMILY PROTEIN-RELATED"/>
    <property type="match status" value="1"/>
</dbReference>
<dbReference type="GO" id="GO:0016491">
    <property type="term" value="F:oxidoreductase activity"/>
    <property type="evidence" value="ECO:0007669"/>
    <property type="project" value="InterPro"/>
</dbReference>
<name>A0A6G1E2F0_9ORYZ</name>
<proteinExistence type="predicted"/>
<evidence type="ECO:0000313" key="4">
    <source>
        <dbReference type="EMBL" id="KAF0918949.1"/>
    </source>
</evidence>
<feature type="chain" id="PRO_5026146261" description="Tyrosinase copper-binding domain-containing protein" evidence="2">
    <location>
        <begin position="22"/>
        <end position="150"/>
    </location>
</feature>